<dbReference type="AlphaFoldDB" id="A0A1A8XUZ5"/>
<organism evidence="1 2">
    <name type="scientific">Candidatus Accumulibacter aalborgensis</name>
    <dbReference type="NCBI Taxonomy" id="1860102"/>
    <lineage>
        <taxon>Bacteria</taxon>
        <taxon>Pseudomonadati</taxon>
        <taxon>Pseudomonadota</taxon>
        <taxon>Betaproteobacteria</taxon>
        <taxon>Candidatus Accumulibacter</taxon>
    </lineage>
</organism>
<protein>
    <submittedName>
        <fullName evidence="1">Uncharacterized protein</fullName>
    </submittedName>
</protein>
<evidence type="ECO:0000313" key="2">
    <source>
        <dbReference type="Proteomes" id="UP000199169"/>
    </source>
</evidence>
<dbReference type="RefSeq" id="WP_186408243.1">
    <property type="nucleotide sequence ID" value="NZ_FLQX01000135.1"/>
</dbReference>
<proteinExistence type="predicted"/>
<dbReference type="Proteomes" id="UP000199169">
    <property type="component" value="Unassembled WGS sequence"/>
</dbReference>
<name>A0A1A8XUZ5_9PROT</name>
<accession>A0A1A8XUZ5</accession>
<dbReference type="STRING" id="1860102.ACCAA_570018"/>
<evidence type="ECO:0000313" key="1">
    <source>
        <dbReference type="EMBL" id="SBT08402.1"/>
    </source>
</evidence>
<gene>
    <name evidence="1" type="ORF">ACCAA_570018</name>
</gene>
<sequence>MWIFLPDAFLSIVDKGDETGCTLLVRARRSGDIERIFPEAQVIEGAGTDYRYRARILRSQVVDAIAESVRSIAYGNFKNQVTDDDRHNAYFEVWRDMNRFQENPRRK</sequence>
<reference evidence="2" key="1">
    <citation type="submission" date="2016-06" db="EMBL/GenBank/DDBJ databases">
        <authorList>
            <person name="McIlroy S.J."/>
            <person name="Karst S.M."/>
            <person name="Albertsen M."/>
        </authorList>
    </citation>
    <scope>NUCLEOTIDE SEQUENCE [LARGE SCALE GENOMIC DNA]</scope>
</reference>
<dbReference type="EMBL" id="FLQX01000135">
    <property type="protein sequence ID" value="SBT08402.1"/>
    <property type="molecule type" value="Genomic_DNA"/>
</dbReference>
<keyword evidence="2" id="KW-1185">Reference proteome</keyword>